<reference evidence="2 3" key="1">
    <citation type="submission" date="2019-07" db="EMBL/GenBank/DDBJ databases">
        <authorList>
            <person name="Jastrzebski P J."/>
            <person name="Paukszto L."/>
            <person name="Jastrzebski P J."/>
        </authorList>
    </citation>
    <scope>NUCLEOTIDE SEQUENCE [LARGE SCALE GENOMIC DNA]</scope>
    <source>
        <strain evidence="2 3">WMS-il1</strain>
    </source>
</reference>
<gene>
    <name evidence="2" type="ORF">WMSIL1_LOCUS5113</name>
</gene>
<dbReference type="EMBL" id="CABIJS010000155">
    <property type="protein sequence ID" value="VUZ44868.1"/>
    <property type="molecule type" value="Genomic_DNA"/>
</dbReference>
<feature type="compositionally biased region" description="Polar residues" evidence="1">
    <location>
        <begin position="74"/>
        <end position="85"/>
    </location>
</feature>
<evidence type="ECO:0000313" key="2">
    <source>
        <dbReference type="EMBL" id="VUZ44868.1"/>
    </source>
</evidence>
<evidence type="ECO:0000313" key="3">
    <source>
        <dbReference type="Proteomes" id="UP000321570"/>
    </source>
</evidence>
<name>A0A564YDR2_HYMDI</name>
<sequence>MEWTSSLSFQRRMLDDEQAVVHYFHLVTKRCGRQILLITYINYTPCVSPANFLPASVTEIDILKSPLSIASPLSVGQSQQEQSPPSVRRKHTQLGERDE</sequence>
<dbReference type="AlphaFoldDB" id="A0A564YDR2"/>
<evidence type="ECO:0000256" key="1">
    <source>
        <dbReference type="SAM" id="MobiDB-lite"/>
    </source>
</evidence>
<feature type="region of interest" description="Disordered" evidence="1">
    <location>
        <begin position="73"/>
        <end position="99"/>
    </location>
</feature>
<protein>
    <submittedName>
        <fullName evidence="2">Uncharacterized protein</fullName>
    </submittedName>
</protein>
<dbReference type="Proteomes" id="UP000321570">
    <property type="component" value="Unassembled WGS sequence"/>
</dbReference>
<organism evidence="2 3">
    <name type="scientific">Hymenolepis diminuta</name>
    <name type="common">Rat tapeworm</name>
    <dbReference type="NCBI Taxonomy" id="6216"/>
    <lineage>
        <taxon>Eukaryota</taxon>
        <taxon>Metazoa</taxon>
        <taxon>Spiralia</taxon>
        <taxon>Lophotrochozoa</taxon>
        <taxon>Platyhelminthes</taxon>
        <taxon>Cestoda</taxon>
        <taxon>Eucestoda</taxon>
        <taxon>Cyclophyllidea</taxon>
        <taxon>Hymenolepididae</taxon>
        <taxon>Hymenolepis</taxon>
    </lineage>
</organism>
<keyword evidence="3" id="KW-1185">Reference proteome</keyword>
<proteinExistence type="predicted"/>
<accession>A0A564YDR2</accession>